<dbReference type="InterPro" id="IPR006553">
    <property type="entry name" value="Leu-rich_rpt_Cys-con_subtyp"/>
</dbReference>
<feature type="region of interest" description="Disordered" evidence="1">
    <location>
        <begin position="1"/>
        <end position="132"/>
    </location>
</feature>
<dbReference type="KEGG" id="aful:116492522"/>
<protein>
    <submittedName>
        <fullName evidence="3">Leucine-rich repeat-containing protein 31</fullName>
    </submittedName>
</protein>
<dbReference type="InterPro" id="IPR032675">
    <property type="entry name" value="LRR_dom_sf"/>
</dbReference>
<dbReference type="PANTHER" id="PTHR24109">
    <property type="entry name" value="LEUCINE-RICH REPEAT-CONTAINING PROTEIN 31"/>
    <property type="match status" value="1"/>
</dbReference>
<dbReference type="InterPro" id="IPR042419">
    <property type="entry name" value="LRC31"/>
</dbReference>
<dbReference type="SMART" id="SM00367">
    <property type="entry name" value="LRR_CC"/>
    <property type="match status" value="4"/>
</dbReference>
<dbReference type="CTD" id="79782"/>
<reference evidence="3" key="1">
    <citation type="submission" date="2025-08" db="UniProtKB">
        <authorList>
            <consortium name="RefSeq"/>
        </authorList>
    </citation>
    <scope>IDENTIFICATION</scope>
    <source>
        <tissue evidence="3">Lung</tissue>
    </source>
</reference>
<dbReference type="PANTHER" id="PTHR24109:SF3">
    <property type="entry name" value="LEUCINE-RICH REPEAT-CONTAINING PROTEIN 31"/>
    <property type="match status" value="1"/>
</dbReference>
<dbReference type="AlphaFoldDB" id="A0A6J3DGE5"/>
<dbReference type="Proteomes" id="UP000504639">
    <property type="component" value="Chromosome 9"/>
</dbReference>
<dbReference type="RefSeq" id="XP_032049185.1">
    <property type="nucleotide sequence ID" value="XM_032193294.1"/>
</dbReference>
<accession>A0A6J3DGE5</accession>
<dbReference type="InParanoid" id="A0A6J3DGE5"/>
<dbReference type="SMART" id="SM00368">
    <property type="entry name" value="LRR_RI"/>
    <property type="match status" value="9"/>
</dbReference>
<feature type="compositionally biased region" description="Basic and acidic residues" evidence="1">
    <location>
        <begin position="84"/>
        <end position="99"/>
    </location>
</feature>
<dbReference type="GeneID" id="116492522"/>
<evidence type="ECO:0000313" key="2">
    <source>
        <dbReference type="Proteomes" id="UP000504639"/>
    </source>
</evidence>
<dbReference type="InterPro" id="IPR001611">
    <property type="entry name" value="Leu-rich_rpt"/>
</dbReference>
<dbReference type="SUPFAM" id="SSF52047">
    <property type="entry name" value="RNI-like"/>
    <property type="match status" value="2"/>
</dbReference>
<proteinExistence type="predicted"/>
<sequence>MSASPRQPTADRAKQEHSTEAAAGSDIRAEGDTQGCQTKNEEAIPKSSPFDFVIKQFQGKRSSSGKRKEQPSAIKKFFSGFDFGKSEGKDGGETKETEKNNSSAEDQSEKQDLSLDDGPSHPVSEAESPSGEQRFNQFMQKLGKKPDSKNLDLNNCALSAADVTELASLLPFLPELEEISLSWNGCVGGALKALTVQLHHVNLLRVLRLNNCRLTAEDVTSLGEAFEIVPQLEELDLSWNSNIGGKLSLLTKKLPKGCKIKLLKMTDCNLTAKDGESLAEMLTVIPNLEVLDLSINKHIGCSMKVIAQDLKNVPGLKELNLHMCGLKHDSLQGLDAALQHLAELRKLDISCNKEIGGSFKDAAAHLANLKNLEVLDLHQCCVTEEDVTVLSQVIPLLSSLQELNLSSNKNVGVSSVPLLGRLRFLPNLKSVAISNCGLGEESFSSLAEAALHLPELEILDLSWNKCVGGNLKLLLGALKLAREIQVLRLSSCNLVAEDLALLTLLTQDGHLARLRKLDLSYNNSISDEGWMVFCRGLAAFKELSELDVSLRPSSCRDCGTWFSELLAALTKLPALAELGMQRWVLSESQRQQLESFNQDNKRNIRFDC</sequence>
<gene>
    <name evidence="3" type="primary">LRRC31</name>
</gene>
<evidence type="ECO:0000313" key="3">
    <source>
        <dbReference type="RefSeq" id="XP_032049185.1"/>
    </source>
</evidence>
<name>A0A6J3DGE5_AYTFU</name>
<keyword evidence="2" id="KW-1185">Reference proteome</keyword>
<dbReference type="Gene3D" id="3.80.10.10">
    <property type="entry name" value="Ribonuclease Inhibitor"/>
    <property type="match status" value="2"/>
</dbReference>
<evidence type="ECO:0000256" key="1">
    <source>
        <dbReference type="SAM" id="MobiDB-lite"/>
    </source>
</evidence>
<dbReference type="Pfam" id="PF13516">
    <property type="entry name" value="LRR_6"/>
    <property type="match status" value="1"/>
</dbReference>
<feature type="compositionally biased region" description="Basic and acidic residues" evidence="1">
    <location>
        <begin position="9"/>
        <end position="19"/>
    </location>
</feature>
<organism evidence="2 3">
    <name type="scientific">Aythya fuligula</name>
    <name type="common">Tufted duck</name>
    <name type="synonym">Anas fuligula</name>
    <dbReference type="NCBI Taxonomy" id="219594"/>
    <lineage>
        <taxon>Eukaryota</taxon>
        <taxon>Metazoa</taxon>
        <taxon>Chordata</taxon>
        <taxon>Craniata</taxon>
        <taxon>Vertebrata</taxon>
        <taxon>Euteleostomi</taxon>
        <taxon>Archelosauria</taxon>
        <taxon>Archosauria</taxon>
        <taxon>Dinosauria</taxon>
        <taxon>Saurischia</taxon>
        <taxon>Theropoda</taxon>
        <taxon>Coelurosauria</taxon>
        <taxon>Aves</taxon>
        <taxon>Neognathae</taxon>
        <taxon>Galloanserae</taxon>
        <taxon>Anseriformes</taxon>
        <taxon>Anatidae</taxon>
        <taxon>Aythyinae</taxon>
        <taxon>Aythya</taxon>
    </lineage>
</organism>